<dbReference type="GO" id="GO:0033214">
    <property type="term" value="P:siderophore-iron import into cell"/>
    <property type="evidence" value="ECO:0007669"/>
    <property type="project" value="TreeGrafter"/>
</dbReference>
<evidence type="ECO:0000256" key="7">
    <source>
        <dbReference type="ARBA" id="ARBA00023136"/>
    </source>
</evidence>
<evidence type="ECO:0000313" key="13">
    <source>
        <dbReference type="Proteomes" id="UP001500220"/>
    </source>
</evidence>
<evidence type="ECO:0000313" key="11">
    <source>
        <dbReference type="EMBL" id="GGI67653.1"/>
    </source>
</evidence>
<reference evidence="10 13" key="2">
    <citation type="journal article" date="2019" name="Int. J. Syst. Evol. Microbiol.">
        <title>The Global Catalogue of Microorganisms (GCM) 10K type strain sequencing project: providing services to taxonomists for standard genome sequencing and annotation.</title>
        <authorList>
            <consortium name="The Broad Institute Genomics Platform"/>
            <consortium name="The Broad Institute Genome Sequencing Center for Infectious Disease"/>
            <person name="Wu L."/>
            <person name="Ma J."/>
        </authorList>
    </citation>
    <scope>NUCLEOTIDE SEQUENCE [LARGE SCALE GENOMIC DNA]</scope>
    <source>
        <strain evidence="10 13">JCM 10664</strain>
    </source>
</reference>
<dbReference type="CDD" id="cd06550">
    <property type="entry name" value="TM_ABC_iron-siderophores_like"/>
    <property type="match status" value="1"/>
</dbReference>
<dbReference type="Proteomes" id="UP001500220">
    <property type="component" value="Unassembled WGS sequence"/>
</dbReference>
<comment type="subcellular location">
    <subcellularLocation>
        <location evidence="1">Cell membrane</location>
        <topology evidence="1">Multi-pass membrane protein</topology>
    </subcellularLocation>
</comment>
<organism evidence="11 12">
    <name type="scientific">Saccharopolyspora thermophila</name>
    <dbReference type="NCBI Taxonomy" id="89367"/>
    <lineage>
        <taxon>Bacteria</taxon>
        <taxon>Bacillati</taxon>
        <taxon>Actinomycetota</taxon>
        <taxon>Actinomycetes</taxon>
        <taxon>Pseudonocardiales</taxon>
        <taxon>Pseudonocardiaceae</taxon>
        <taxon>Saccharopolyspora</taxon>
    </lineage>
</organism>
<evidence type="ECO:0000256" key="9">
    <source>
        <dbReference type="SAM" id="Phobius"/>
    </source>
</evidence>
<dbReference type="Gene3D" id="1.10.3470.10">
    <property type="entry name" value="ABC transporter involved in vitamin B12 uptake, BtuC"/>
    <property type="match status" value="1"/>
</dbReference>
<dbReference type="AlphaFoldDB" id="A0A917N7L5"/>
<dbReference type="InterPro" id="IPR037294">
    <property type="entry name" value="ABC_BtuC-like"/>
</dbReference>
<proteinExistence type="inferred from homology"/>
<keyword evidence="4" id="KW-1003">Cell membrane</keyword>
<keyword evidence="7 9" id="KW-0472">Membrane</keyword>
<dbReference type="RefSeq" id="WP_188984157.1">
    <property type="nucleotide sequence ID" value="NZ_BAAAHC010000005.1"/>
</dbReference>
<evidence type="ECO:0000256" key="2">
    <source>
        <dbReference type="ARBA" id="ARBA00007935"/>
    </source>
</evidence>
<evidence type="ECO:0000256" key="1">
    <source>
        <dbReference type="ARBA" id="ARBA00004651"/>
    </source>
</evidence>
<evidence type="ECO:0000313" key="10">
    <source>
        <dbReference type="EMBL" id="GAA0510634.1"/>
    </source>
</evidence>
<gene>
    <name evidence="10" type="ORF">GCM10009545_10840</name>
    <name evidence="11" type="ORF">GCM10011581_00620</name>
</gene>
<sequence>MSDTRSSRAHESRPGAGVPQGTLPAGKIAGRRPVRIGPFSGVLRWRPLAALLGSLAVLVAVFVLNVGLGEYQISPGEVLATLLGGGDRAQQIIIWELRLPRSLTGLLVGAALGLAGAIMQAIARNALASPDMLGITWGAGTAATAVIVLGGTAGSVAGALANVGLPLVALAGGLVTGLAVYLLAYNRGVDSFRLVLVGVGMSALAGNATYWLLTIGDVNDAGRALVWLTGSLNARGWEHVIPVGIALVVLVPLTLVGAHVLGALQFDDDTVRGLGVRMDLARGTLLLAAAALASIATAAAGPIQFVALATPQIALRLARTSRPPLLTSVALGAALVVGADVISRTAFGWLELPVGIVTAILGAPYLIYLLVRRYQEVRA</sequence>
<feature type="transmembrane region" description="Helical" evidence="9">
    <location>
        <begin position="285"/>
        <end position="305"/>
    </location>
</feature>
<evidence type="ECO:0000256" key="5">
    <source>
        <dbReference type="ARBA" id="ARBA00022692"/>
    </source>
</evidence>
<comment type="similarity">
    <text evidence="2">Belongs to the binding-protein-dependent transport system permease family. FecCD subfamily.</text>
</comment>
<feature type="transmembrane region" description="Helical" evidence="9">
    <location>
        <begin position="240"/>
        <end position="264"/>
    </location>
</feature>
<feature type="transmembrane region" description="Helical" evidence="9">
    <location>
        <begin position="349"/>
        <end position="371"/>
    </location>
</feature>
<feature type="region of interest" description="Disordered" evidence="8">
    <location>
        <begin position="1"/>
        <end position="26"/>
    </location>
</feature>
<protein>
    <submittedName>
        <fullName evidence="11">ABC transporter permease</fullName>
    </submittedName>
    <submittedName>
        <fullName evidence="10">Iron chelate uptake ABC transporter family permease subunit</fullName>
    </submittedName>
</protein>
<name>A0A917N7L5_9PSEU</name>
<dbReference type="PANTHER" id="PTHR30472">
    <property type="entry name" value="FERRIC ENTEROBACTIN TRANSPORT SYSTEM PERMEASE PROTEIN"/>
    <property type="match status" value="1"/>
</dbReference>
<feature type="transmembrane region" description="Helical" evidence="9">
    <location>
        <begin position="103"/>
        <end position="123"/>
    </location>
</feature>
<dbReference type="GO" id="GO:0005886">
    <property type="term" value="C:plasma membrane"/>
    <property type="evidence" value="ECO:0007669"/>
    <property type="project" value="UniProtKB-SubCell"/>
</dbReference>
<feature type="transmembrane region" description="Helical" evidence="9">
    <location>
        <begin position="163"/>
        <end position="185"/>
    </location>
</feature>
<evidence type="ECO:0000256" key="8">
    <source>
        <dbReference type="SAM" id="MobiDB-lite"/>
    </source>
</evidence>
<feature type="compositionally biased region" description="Basic and acidic residues" evidence="8">
    <location>
        <begin position="1"/>
        <end position="13"/>
    </location>
</feature>
<comment type="caution">
    <text evidence="11">The sequence shown here is derived from an EMBL/GenBank/DDBJ whole genome shotgun (WGS) entry which is preliminary data.</text>
</comment>
<dbReference type="GO" id="GO:0022857">
    <property type="term" value="F:transmembrane transporter activity"/>
    <property type="evidence" value="ECO:0007669"/>
    <property type="project" value="InterPro"/>
</dbReference>
<reference evidence="11" key="3">
    <citation type="submission" date="2020-09" db="EMBL/GenBank/DDBJ databases">
        <authorList>
            <person name="Sun Q."/>
            <person name="Zhou Y."/>
        </authorList>
    </citation>
    <scope>NUCLEOTIDE SEQUENCE</scope>
    <source>
        <strain evidence="11">CGMCC 4.7206</strain>
    </source>
</reference>
<dbReference type="Pfam" id="PF01032">
    <property type="entry name" value="FecCD"/>
    <property type="match status" value="1"/>
</dbReference>
<dbReference type="EMBL" id="BAAAHC010000005">
    <property type="protein sequence ID" value="GAA0510634.1"/>
    <property type="molecule type" value="Genomic_DNA"/>
</dbReference>
<accession>A0A917N7L5</accession>
<reference evidence="10" key="4">
    <citation type="submission" date="2023-12" db="EMBL/GenBank/DDBJ databases">
        <authorList>
            <person name="Sun Q."/>
            <person name="Inoue M."/>
        </authorList>
    </citation>
    <scope>NUCLEOTIDE SEQUENCE</scope>
    <source>
        <strain evidence="10">JCM 10664</strain>
    </source>
</reference>
<dbReference type="SUPFAM" id="SSF81345">
    <property type="entry name" value="ABC transporter involved in vitamin B12 uptake, BtuC"/>
    <property type="match status" value="1"/>
</dbReference>
<keyword evidence="5 9" id="KW-0812">Transmembrane</keyword>
<feature type="transmembrane region" description="Helical" evidence="9">
    <location>
        <begin position="135"/>
        <end position="157"/>
    </location>
</feature>
<dbReference type="Proteomes" id="UP000597989">
    <property type="component" value="Unassembled WGS sequence"/>
</dbReference>
<feature type="transmembrane region" description="Helical" evidence="9">
    <location>
        <begin position="48"/>
        <end position="68"/>
    </location>
</feature>
<keyword evidence="3" id="KW-0813">Transport</keyword>
<feature type="transmembrane region" description="Helical" evidence="9">
    <location>
        <begin position="192"/>
        <end position="213"/>
    </location>
</feature>
<evidence type="ECO:0000313" key="12">
    <source>
        <dbReference type="Proteomes" id="UP000597989"/>
    </source>
</evidence>
<dbReference type="EMBL" id="BMMT01000001">
    <property type="protein sequence ID" value="GGI67653.1"/>
    <property type="molecule type" value="Genomic_DNA"/>
</dbReference>
<evidence type="ECO:0000256" key="3">
    <source>
        <dbReference type="ARBA" id="ARBA00022448"/>
    </source>
</evidence>
<evidence type="ECO:0000256" key="6">
    <source>
        <dbReference type="ARBA" id="ARBA00022989"/>
    </source>
</evidence>
<dbReference type="InterPro" id="IPR000522">
    <property type="entry name" value="ABC_transptr_permease_BtuC"/>
</dbReference>
<keyword evidence="6 9" id="KW-1133">Transmembrane helix</keyword>
<keyword evidence="13" id="KW-1185">Reference proteome</keyword>
<dbReference type="PANTHER" id="PTHR30472:SF24">
    <property type="entry name" value="FERRIC ENTEROBACTIN TRANSPORT SYSTEM PERMEASE PROTEIN FEPG"/>
    <property type="match status" value="1"/>
</dbReference>
<reference evidence="11 12" key="1">
    <citation type="journal article" date="2014" name="Int. J. Syst. Evol. Microbiol.">
        <title>Complete genome sequence of Corynebacterium casei LMG S-19264T (=DSM 44701T), isolated from a smear-ripened cheese.</title>
        <authorList>
            <consortium name="US DOE Joint Genome Institute (JGI-PGF)"/>
            <person name="Walter F."/>
            <person name="Albersmeier A."/>
            <person name="Kalinowski J."/>
            <person name="Ruckert C."/>
        </authorList>
    </citation>
    <scope>NUCLEOTIDE SEQUENCE [LARGE SCALE GENOMIC DNA]</scope>
    <source>
        <strain evidence="11 12">CGMCC 4.7206</strain>
    </source>
</reference>
<evidence type="ECO:0000256" key="4">
    <source>
        <dbReference type="ARBA" id="ARBA00022475"/>
    </source>
</evidence>